<gene>
    <name evidence="4" type="ORF">C1SCF055_LOCUS38255</name>
</gene>
<reference evidence="4" key="1">
    <citation type="submission" date="2022-10" db="EMBL/GenBank/DDBJ databases">
        <authorList>
            <person name="Chen Y."/>
            <person name="Dougan E. K."/>
            <person name="Chan C."/>
            <person name="Rhodes N."/>
            <person name="Thang M."/>
        </authorList>
    </citation>
    <scope>NUCLEOTIDE SEQUENCE</scope>
</reference>
<feature type="compositionally biased region" description="Polar residues" evidence="3">
    <location>
        <begin position="907"/>
        <end position="924"/>
    </location>
</feature>
<dbReference type="EMBL" id="CAMXCT020005779">
    <property type="protein sequence ID" value="CAL1166640.1"/>
    <property type="molecule type" value="Genomic_DNA"/>
</dbReference>
<protein>
    <submittedName>
        <fullName evidence="5">Modification methylase Eco47II</fullName>
    </submittedName>
</protein>
<dbReference type="InterPro" id="IPR001525">
    <property type="entry name" value="C5_MeTfrase"/>
</dbReference>
<feature type="compositionally biased region" description="Low complexity" evidence="3">
    <location>
        <begin position="943"/>
        <end position="970"/>
    </location>
</feature>
<dbReference type="InterPro" id="IPR029063">
    <property type="entry name" value="SAM-dependent_MTases_sf"/>
</dbReference>
<evidence type="ECO:0000256" key="1">
    <source>
        <dbReference type="ARBA" id="ARBA00022603"/>
    </source>
</evidence>
<dbReference type="GO" id="GO:0008168">
    <property type="term" value="F:methyltransferase activity"/>
    <property type="evidence" value="ECO:0007669"/>
    <property type="project" value="UniProtKB-KW"/>
</dbReference>
<dbReference type="SUPFAM" id="SSF53335">
    <property type="entry name" value="S-adenosyl-L-methionine-dependent methyltransferases"/>
    <property type="match status" value="1"/>
</dbReference>
<name>A0A9P1DN28_9DINO</name>
<feature type="region of interest" description="Disordered" evidence="3">
    <location>
        <begin position="907"/>
        <end position="986"/>
    </location>
</feature>
<sequence>MDLIMDLAGVDTGGRFSVVVKVMVFDPAHERHLVRSVHTGKVMVLAGLLDGASDVLTLLDVVLVQQFSIPSLRVDEGTKVLYHSQHTWEDFYKLVDACCGLGGMTHGAHAVGMQTMVAVDSNARMVDLHKVHGGCEYVTGDVGCPMVIAEVWSKSNHAAVMSAGFSCQPFSQLGDRKGGADPRALSLPKILRAALFLRIRVLVLECVVPACNDPFVSHHLDRFVELSGFVKETINLELSAIWPSRRHRTWWVLYDPCLGKLGLTEWLRADGLPKIQCIIPYICRWDPRDELALCLDSRECQAFGVNDGTYPRYLMSADGIAPTALHAWGSQLRACPCGCRDFGLSAQRLHDKGLFGLLVSSTSEAMSGQKIRHVHPSEALALNGMDCTIDFGLNVRLTLSGVGQIASPLQAAWVFSIVLQRIEYLSKDKAEYSPLAHLLAFRSWLVMKCQTAWPCTEQVISDRSLAEMVAFWYPVRTLSLEQVVHPNWLEDPPVSHLSVAAVLDHAHAKLTGTMRVSSVCDQFGDEVQMTQPIQVGQNVQIFFSSSDEGVTFSADDSCMPSHVMGPVPEQVVDSCSDVPMREGSGQFPGPESHHAIASDAVGHGGLDEPPVVSPTICWQPDVGVDVSSVSEGATLQYPPPTGQIHALLPLTAKQFVRLAVPRIDDAQKFKALRQQFVSSSDRYALLQAQGNVWSDDEMAYHLSVIAAPKPNLQVPVMVLDPLLCTAWLEECAFPCAIWANDHPEVMRDGVQIIGACRFDTHWVPFHIVPCKAHATVYTWDSPVNDHSPLNTLLEKIARGLGFRSVLVSRQQRLVPVSDKCGAMAVHFLQSALSDIQLPTVSSEVQIVHDMLRFRFTDIVQKSEFVIRPWIWGAGDASDDSSEDPTVPGDTHESCPSVVNRVFPVVSPQSDPSVGSCDASNTDSETVPDHRSSQSGIRVDGRSRPPLRLRPSSCPSAGSACPDAVPAPDADSLQARESGPLPIMPEEPERLPRYIEHTVQVGGEPITALFSLNLSSGPHQIRLRGLYDVGAYSRELWSRIEWEVADLIALSNAQMLQTKPPTVDSPTKLWSILGQVLPSLDRLAILRNQLGAVADDEMRFHMNALAEECQRGVECLPKQVVVVDPVVSAAWLDPEAFDCAEWAATHPEILADGLQAIGVFCVDAHWIPVLITPWGTTVRIASYDAAQELPVTLSACLMRMTHCLGFTETFFDHVVRPFAIKSACGAVAINFLRAQLAGFPRLCSNVPAWEEHHCLRRRFMQHIGNFTEVSRPWFWGTGPPQGGEVSSESELHGAATGSPSCATDVAVCPVWSGGSPGCSAQVAQEVVDALACVPSDGLGALKGPTFRTSQQYAAVRSQVLASDDRRNLLAGQYGIWADDEIRFHLQALADQCNVVSNDQLVRHVRVVDPLITLSWTSQGSMSATESARLFRFACAEQVILVGTLKVREHWVPFLLFPAGTRVRIVTGDYQAEIPAQWINCLIDFAFALGFQSLRFDHTHRDVRCRSACGAVAINFVGCQLGLSTEVTKYAAVWALHTEFRRVFNDALNESEFVSRPWIWASGQESDEASERSWPSEDQVPVNALPVAEPTQIASQTDVGVPFAHQCISTDERIDLFAVHGRSMGDDEVRFHLATLLQKRASRSGGSDTFRPVVVPFESLNFLNWDAVGHILTEKWCEGAKQVKSHGHQIAAVVLEGSHWLPLWAVPAGMVLVFHTFDDIVDYDIFDGKLRWIGLHLGFEEVVIHRVPHGRGAMWIVQAIEEPPNAILHTNYGEVLISRHKSGDFSVKSEVKLPVASPATLALCGGPAAKDDTIENRASQALPFHVSKQMVGRAHTVRTTQVSRKVLRGVHHEAECDPEVAEAPKPPVWTGLPASPVLPMGAVRWYGRSIVSKIVAWLWHAISSEPGPVVWVSNAQLYVDYVLQTGHAGPIKNDGWKDSEDFPLHALLQVGFKERTRWFGKVLRETLRHAAIPVTAGYCRPESHMICMFASCLALPWCPLRLVEVDHWFQKFSFTPFRRQSRELDRLPVPQALFYLADFLQAKASLEESLLCDPAKATRSLWIRKCDAELSGSSLPLVGVTAELSKASGCRSRYRGSRCVVKTEDFAARANPGKLEG</sequence>
<dbReference type="EMBL" id="CAMXCT010005779">
    <property type="protein sequence ID" value="CAI4013265.1"/>
    <property type="molecule type" value="Genomic_DNA"/>
</dbReference>
<dbReference type="GO" id="GO:0032259">
    <property type="term" value="P:methylation"/>
    <property type="evidence" value="ECO:0007669"/>
    <property type="project" value="UniProtKB-KW"/>
</dbReference>
<keyword evidence="2" id="KW-0808">Transferase</keyword>
<proteinExistence type="predicted"/>
<organism evidence="4">
    <name type="scientific">Cladocopium goreaui</name>
    <dbReference type="NCBI Taxonomy" id="2562237"/>
    <lineage>
        <taxon>Eukaryota</taxon>
        <taxon>Sar</taxon>
        <taxon>Alveolata</taxon>
        <taxon>Dinophyceae</taxon>
        <taxon>Suessiales</taxon>
        <taxon>Symbiodiniaceae</taxon>
        <taxon>Cladocopium</taxon>
    </lineage>
</organism>
<dbReference type="Pfam" id="PF00145">
    <property type="entry name" value="DNA_methylase"/>
    <property type="match status" value="1"/>
</dbReference>
<keyword evidence="1 5" id="KW-0489">Methyltransferase</keyword>
<keyword evidence="6" id="KW-1185">Reference proteome</keyword>
<evidence type="ECO:0000313" key="4">
    <source>
        <dbReference type="EMBL" id="CAI4013265.1"/>
    </source>
</evidence>
<dbReference type="EMBL" id="CAMXCT030005779">
    <property type="protein sequence ID" value="CAL4800577.1"/>
    <property type="molecule type" value="Genomic_DNA"/>
</dbReference>
<comment type="caution">
    <text evidence="4">The sequence shown here is derived from an EMBL/GenBank/DDBJ whole genome shotgun (WGS) entry which is preliminary data.</text>
</comment>
<evidence type="ECO:0000256" key="3">
    <source>
        <dbReference type="SAM" id="MobiDB-lite"/>
    </source>
</evidence>
<evidence type="ECO:0000313" key="5">
    <source>
        <dbReference type="EMBL" id="CAL4800577.1"/>
    </source>
</evidence>
<reference evidence="5 6" key="2">
    <citation type="submission" date="2024-05" db="EMBL/GenBank/DDBJ databases">
        <authorList>
            <person name="Chen Y."/>
            <person name="Shah S."/>
            <person name="Dougan E. K."/>
            <person name="Thang M."/>
            <person name="Chan C."/>
        </authorList>
    </citation>
    <scope>NUCLEOTIDE SEQUENCE [LARGE SCALE GENOMIC DNA]</scope>
</reference>
<evidence type="ECO:0000256" key="2">
    <source>
        <dbReference type="ARBA" id="ARBA00022679"/>
    </source>
</evidence>
<dbReference type="Gene3D" id="3.40.50.150">
    <property type="entry name" value="Vaccinia Virus protein VP39"/>
    <property type="match status" value="1"/>
</dbReference>
<accession>A0A9P1DN28</accession>
<evidence type="ECO:0000313" key="6">
    <source>
        <dbReference type="Proteomes" id="UP001152797"/>
    </source>
</evidence>
<dbReference type="Proteomes" id="UP001152797">
    <property type="component" value="Unassembled WGS sequence"/>
</dbReference>